<evidence type="ECO:0000313" key="2">
    <source>
        <dbReference type="EMBL" id="KHN98145.1"/>
    </source>
</evidence>
<organism evidence="2 3">
    <name type="scientific">Metarhizium album (strain ARSEF 1941)</name>
    <dbReference type="NCBI Taxonomy" id="1081103"/>
    <lineage>
        <taxon>Eukaryota</taxon>
        <taxon>Fungi</taxon>
        <taxon>Dikarya</taxon>
        <taxon>Ascomycota</taxon>
        <taxon>Pezizomycotina</taxon>
        <taxon>Sordariomycetes</taxon>
        <taxon>Hypocreomycetidae</taxon>
        <taxon>Hypocreales</taxon>
        <taxon>Clavicipitaceae</taxon>
        <taxon>Metarhizium</taxon>
    </lineage>
</organism>
<dbReference type="EMBL" id="AZHE01000008">
    <property type="protein sequence ID" value="KHN98145.1"/>
    <property type="molecule type" value="Genomic_DNA"/>
</dbReference>
<evidence type="ECO:0000256" key="1">
    <source>
        <dbReference type="SAM" id="Phobius"/>
    </source>
</evidence>
<evidence type="ECO:0000313" key="3">
    <source>
        <dbReference type="Proteomes" id="UP000030816"/>
    </source>
</evidence>
<dbReference type="Proteomes" id="UP000030816">
    <property type="component" value="Unassembled WGS sequence"/>
</dbReference>
<dbReference type="AlphaFoldDB" id="A0A0B2WZ57"/>
<keyword evidence="3" id="KW-1185">Reference proteome</keyword>
<feature type="transmembrane region" description="Helical" evidence="1">
    <location>
        <begin position="30"/>
        <end position="51"/>
    </location>
</feature>
<reference evidence="2 3" key="1">
    <citation type="journal article" date="2014" name="Proc. Natl. Acad. Sci. U.S.A.">
        <title>Trajectory and genomic determinants of fungal-pathogen speciation and host adaptation.</title>
        <authorList>
            <person name="Hu X."/>
            <person name="Xiao G."/>
            <person name="Zheng P."/>
            <person name="Shang Y."/>
            <person name="Su Y."/>
            <person name="Zhang X."/>
            <person name="Liu X."/>
            <person name="Zhan S."/>
            <person name="St Leger R.J."/>
            <person name="Wang C."/>
        </authorList>
    </citation>
    <scope>NUCLEOTIDE SEQUENCE [LARGE SCALE GENOMIC DNA]</scope>
    <source>
        <strain evidence="2 3">ARSEF 1941</strain>
    </source>
</reference>
<keyword evidence="1" id="KW-0812">Transmembrane</keyword>
<protein>
    <submittedName>
        <fullName evidence="2">Uncharacterized protein</fullName>
    </submittedName>
</protein>
<gene>
    <name evidence="2" type="ORF">MAM_03906</name>
</gene>
<accession>A0A0B2WZ57</accession>
<proteinExistence type="predicted"/>
<keyword evidence="1" id="KW-0472">Membrane</keyword>
<dbReference type="RefSeq" id="XP_040679211.1">
    <property type="nucleotide sequence ID" value="XM_040822705.1"/>
</dbReference>
<keyword evidence="1" id="KW-1133">Transmembrane helix</keyword>
<comment type="caution">
    <text evidence="2">The sequence shown here is derived from an EMBL/GenBank/DDBJ whole genome shotgun (WGS) entry which is preliminary data.</text>
</comment>
<dbReference type="OrthoDB" id="4941496at2759"/>
<dbReference type="GeneID" id="63738361"/>
<sequence length="164" mass="17677">MATPQPLPAGARAGADPLADAADATPIPQAFFLVLFCLFVVLFIRITHFTLSDHHEYAITRSIECQHRRGHEPSCSPCREMPASSSCAGFNTMTSPGDSPYLPNLVFGDSIDRNSTPLLARREHGAQTESVAMDPVAGKAEEDWEGYSALNGTNNLNTPSSWTA</sequence>
<name>A0A0B2WZ57_METAS</name>
<dbReference type="HOGENOM" id="CLU_1619415_0_0_1"/>